<gene>
    <name evidence="1" type="ORF">HPB52_021345</name>
</gene>
<sequence length="109" mass="12432">MHSFAVAVQKEHIESLRNKYQVMQQALETSNYDSMAQFCETPGVVDNEDYISVLRARTPRPTLMLPRTIQQRFDYPDAPISVNTAKSNFINSCLMYGLHDLQAGQHLKA</sequence>
<reference evidence="1" key="2">
    <citation type="submission" date="2021-09" db="EMBL/GenBank/DDBJ databases">
        <authorList>
            <person name="Jia N."/>
            <person name="Wang J."/>
            <person name="Shi W."/>
            <person name="Du L."/>
            <person name="Sun Y."/>
            <person name="Zhan W."/>
            <person name="Jiang J."/>
            <person name="Wang Q."/>
            <person name="Zhang B."/>
            <person name="Ji P."/>
            <person name="Sakyi L.B."/>
            <person name="Cui X."/>
            <person name="Yuan T."/>
            <person name="Jiang B."/>
            <person name="Yang W."/>
            <person name="Lam T.T.-Y."/>
            <person name="Chang Q."/>
            <person name="Ding S."/>
            <person name="Wang X."/>
            <person name="Zhu J."/>
            <person name="Ruan X."/>
            <person name="Zhao L."/>
            <person name="Wei J."/>
            <person name="Que T."/>
            <person name="Du C."/>
            <person name="Cheng J."/>
            <person name="Dai P."/>
            <person name="Han X."/>
            <person name="Huang E."/>
            <person name="Gao Y."/>
            <person name="Liu J."/>
            <person name="Shao H."/>
            <person name="Ye R."/>
            <person name="Li L."/>
            <person name="Wei W."/>
            <person name="Wang X."/>
            <person name="Wang C."/>
            <person name="Huo Q."/>
            <person name="Li W."/>
            <person name="Guo W."/>
            <person name="Chen H."/>
            <person name="Chen S."/>
            <person name="Zhou L."/>
            <person name="Zhou L."/>
            <person name="Ni X."/>
            <person name="Tian J."/>
            <person name="Zhou Y."/>
            <person name="Sheng Y."/>
            <person name="Liu T."/>
            <person name="Pan Y."/>
            <person name="Xia L."/>
            <person name="Li J."/>
            <person name="Zhao F."/>
            <person name="Cao W."/>
        </authorList>
    </citation>
    <scope>NUCLEOTIDE SEQUENCE</scope>
    <source>
        <strain evidence="1">Rsan-2018</strain>
        <tissue evidence="1">Larvae</tissue>
    </source>
</reference>
<name>A0A9D4SPN9_RHISA</name>
<dbReference type="Proteomes" id="UP000821837">
    <property type="component" value="Unassembled WGS sequence"/>
</dbReference>
<evidence type="ECO:0000313" key="1">
    <source>
        <dbReference type="EMBL" id="KAH7936304.1"/>
    </source>
</evidence>
<reference evidence="1" key="1">
    <citation type="journal article" date="2020" name="Cell">
        <title>Large-Scale Comparative Analyses of Tick Genomes Elucidate Their Genetic Diversity and Vector Capacities.</title>
        <authorList>
            <consortium name="Tick Genome and Microbiome Consortium (TIGMIC)"/>
            <person name="Jia N."/>
            <person name="Wang J."/>
            <person name="Shi W."/>
            <person name="Du L."/>
            <person name="Sun Y."/>
            <person name="Zhan W."/>
            <person name="Jiang J.F."/>
            <person name="Wang Q."/>
            <person name="Zhang B."/>
            <person name="Ji P."/>
            <person name="Bell-Sakyi L."/>
            <person name="Cui X.M."/>
            <person name="Yuan T.T."/>
            <person name="Jiang B.G."/>
            <person name="Yang W.F."/>
            <person name="Lam T.T."/>
            <person name="Chang Q.C."/>
            <person name="Ding S.J."/>
            <person name="Wang X.J."/>
            <person name="Zhu J.G."/>
            <person name="Ruan X.D."/>
            <person name="Zhao L."/>
            <person name="Wei J.T."/>
            <person name="Ye R.Z."/>
            <person name="Que T.C."/>
            <person name="Du C.H."/>
            <person name="Zhou Y.H."/>
            <person name="Cheng J.X."/>
            <person name="Dai P.F."/>
            <person name="Guo W.B."/>
            <person name="Han X.H."/>
            <person name="Huang E.J."/>
            <person name="Li L.F."/>
            <person name="Wei W."/>
            <person name="Gao Y.C."/>
            <person name="Liu J.Z."/>
            <person name="Shao H.Z."/>
            <person name="Wang X."/>
            <person name="Wang C.C."/>
            <person name="Yang T.C."/>
            <person name="Huo Q.B."/>
            <person name="Li W."/>
            <person name="Chen H.Y."/>
            <person name="Chen S.E."/>
            <person name="Zhou L.G."/>
            <person name="Ni X.B."/>
            <person name="Tian J.H."/>
            <person name="Sheng Y."/>
            <person name="Liu T."/>
            <person name="Pan Y.S."/>
            <person name="Xia L.Y."/>
            <person name="Li J."/>
            <person name="Zhao F."/>
            <person name="Cao W.C."/>
        </authorList>
    </citation>
    <scope>NUCLEOTIDE SEQUENCE</scope>
    <source>
        <strain evidence="1">Rsan-2018</strain>
    </source>
</reference>
<comment type="caution">
    <text evidence="1">The sequence shown here is derived from an EMBL/GenBank/DDBJ whole genome shotgun (WGS) entry which is preliminary data.</text>
</comment>
<dbReference type="EMBL" id="JABSTV010001255">
    <property type="protein sequence ID" value="KAH7936304.1"/>
    <property type="molecule type" value="Genomic_DNA"/>
</dbReference>
<organism evidence="1 2">
    <name type="scientific">Rhipicephalus sanguineus</name>
    <name type="common">Brown dog tick</name>
    <name type="synonym">Ixodes sanguineus</name>
    <dbReference type="NCBI Taxonomy" id="34632"/>
    <lineage>
        <taxon>Eukaryota</taxon>
        <taxon>Metazoa</taxon>
        <taxon>Ecdysozoa</taxon>
        <taxon>Arthropoda</taxon>
        <taxon>Chelicerata</taxon>
        <taxon>Arachnida</taxon>
        <taxon>Acari</taxon>
        <taxon>Parasitiformes</taxon>
        <taxon>Ixodida</taxon>
        <taxon>Ixodoidea</taxon>
        <taxon>Ixodidae</taxon>
        <taxon>Rhipicephalinae</taxon>
        <taxon>Rhipicephalus</taxon>
        <taxon>Rhipicephalus</taxon>
    </lineage>
</organism>
<keyword evidence="2" id="KW-1185">Reference proteome</keyword>
<protein>
    <submittedName>
        <fullName evidence="1">Uncharacterized protein</fullName>
    </submittedName>
</protein>
<dbReference type="AlphaFoldDB" id="A0A9D4SPN9"/>
<evidence type="ECO:0000313" key="2">
    <source>
        <dbReference type="Proteomes" id="UP000821837"/>
    </source>
</evidence>
<proteinExistence type="predicted"/>
<accession>A0A9D4SPN9</accession>